<sequence length="219" mass="23914">MELRKLAGQVVESVLSIGGIRVGTEEPHHLRRPLTDAVELRRYGPRIAAETVVAADEEQARNLGFRRLAGYIFGANHRGDEIAMTAPVAQQPAGGDEIAMTAPVAQSREGDGGWRIRFFMPSRWTMDTLPAPDDDAVALVRVPGETVAVLRFSGDRGPRAVAARTDELLATLREHGVATSGDAVAWFYDPPWTVPFRRRNEIAVPVEDTDDGDEGWSST</sequence>
<reference evidence="2" key="1">
    <citation type="journal article" date="2019" name="Int. J. Syst. Evol. Microbiol.">
        <title>The Global Catalogue of Microorganisms (GCM) 10K type strain sequencing project: providing services to taxonomists for standard genome sequencing and annotation.</title>
        <authorList>
            <consortium name="The Broad Institute Genomics Platform"/>
            <consortium name="The Broad Institute Genome Sequencing Center for Infectious Disease"/>
            <person name="Wu L."/>
            <person name="Ma J."/>
        </authorList>
    </citation>
    <scope>NUCLEOTIDE SEQUENCE [LARGE SCALE GENOMIC DNA]</scope>
    <source>
        <strain evidence="2">JCM 17979</strain>
    </source>
</reference>
<evidence type="ECO:0000313" key="1">
    <source>
        <dbReference type="EMBL" id="GAA4789751.1"/>
    </source>
</evidence>
<organism evidence="1 2">
    <name type="scientific">Actinomycetospora chlora</name>
    <dbReference type="NCBI Taxonomy" id="663608"/>
    <lineage>
        <taxon>Bacteria</taxon>
        <taxon>Bacillati</taxon>
        <taxon>Actinomycetota</taxon>
        <taxon>Actinomycetes</taxon>
        <taxon>Pseudonocardiales</taxon>
        <taxon>Pseudonocardiaceae</taxon>
        <taxon>Actinomycetospora</taxon>
    </lineage>
</organism>
<dbReference type="InterPro" id="IPR011256">
    <property type="entry name" value="Reg_factor_effector_dom_sf"/>
</dbReference>
<dbReference type="InterPro" id="IPR006917">
    <property type="entry name" value="SOUL_heme-bd"/>
</dbReference>
<dbReference type="Gene3D" id="3.20.80.10">
    <property type="entry name" value="Regulatory factor, effector binding domain"/>
    <property type="match status" value="1"/>
</dbReference>
<gene>
    <name evidence="1" type="ORF">GCM10023200_25680</name>
</gene>
<dbReference type="RefSeq" id="WP_345414888.1">
    <property type="nucleotide sequence ID" value="NZ_BAABHO010000017.1"/>
</dbReference>
<dbReference type="Pfam" id="PF04832">
    <property type="entry name" value="SOUL"/>
    <property type="match status" value="1"/>
</dbReference>
<keyword evidence="2" id="KW-1185">Reference proteome</keyword>
<dbReference type="EMBL" id="BAABHO010000017">
    <property type="protein sequence ID" value="GAA4789751.1"/>
    <property type="molecule type" value="Genomic_DNA"/>
</dbReference>
<comment type="caution">
    <text evidence="1">The sequence shown here is derived from an EMBL/GenBank/DDBJ whole genome shotgun (WGS) entry which is preliminary data.</text>
</comment>
<protein>
    <submittedName>
        <fullName evidence="1">Heme-binding protein</fullName>
    </submittedName>
</protein>
<dbReference type="PANTHER" id="PTHR11220">
    <property type="entry name" value="HEME-BINDING PROTEIN-RELATED"/>
    <property type="match status" value="1"/>
</dbReference>
<accession>A0ABP9B4A3</accession>
<evidence type="ECO:0000313" key="2">
    <source>
        <dbReference type="Proteomes" id="UP001500928"/>
    </source>
</evidence>
<dbReference type="SUPFAM" id="SSF55136">
    <property type="entry name" value="Probable bacterial effector-binding domain"/>
    <property type="match status" value="1"/>
</dbReference>
<dbReference type="Proteomes" id="UP001500928">
    <property type="component" value="Unassembled WGS sequence"/>
</dbReference>
<name>A0ABP9B4A3_9PSEU</name>
<proteinExistence type="predicted"/>
<dbReference type="PANTHER" id="PTHR11220:SF58">
    <property type="entry name" value="SOUL HEME-BINDING FAMILY PROTEIN"/>
    <property type="match status" value="1"/>
</dbReference>